<dbReference type="Proteomes" id="UP000553756">
    <property type="component" value="Unassembled WGS sequence"/>
</dbReference>
<dbReference type="RefSeq" id="WP_172145081.1">
    <property type="nucleotide sequence ID" value="NZ_JAAIIJ010000015.1"/>
</dbReference>
<name>A0ABX1SWG5_9BIFI</name>
<sequence length="88" mass="9352">MTCDTGSYSACACHTVVENDRVAITALARSDKDLNNIARTSLAQAQQIDWSGNAADMYRKRLQTFAAAMDAYDCDATTAARLAQGGAS</sequence>
<proteinExistence type="predicted"/>
<evidence type="ECO:0000313" key="1">
    <source>
        <dbReference type="EMBL" id="NMN02180.1"/>
    </source>
</evidence>
<keyword evidence="2" id="KW-1185">Reference proteome</keyword>
<organism evidence="1 2">
    <name type="scientific">Bifidobacterium panos</name>
    <dbReference type="NCBI Taxonomy" id="2675321"/>
    <lineage>
        <taxon>Bacteria</taxon>
        <taxon>Bacillati</taxon>
        <taxon>Actinomycetota</taxon>
        <taxon>Actinomycetes</taxon>
        <taxon>Bifidobacteriales</taxon>
        <taxon>Bifidobacteriaceae</taxon>
        <taxon>Bifidobacterium</taxon>
    </lineage>
</organism>
<protein>
    <submittedName>
        <fullName evidence="1">Uncharacterized protein</fullName>
    </submittedName>
</protein>
<reference evidence="1 2" key="1">
    <citation type="submission" date="2020-02" db="EMBL/GenBank/DDBJ databases">
        <title>Characterization of phylogenetic diversity of novel bifidobacterial species isolated in Czech ZOOs.</title>
        <authorList>
            <person name="Lugli G.A."/>
            <person name="Vera N.B."/>
            <person name="Ventura M."/>
        </authorList>
    </citation>
    <scope>NUCLEOTIDE SEQUENCE [LARGE SCALE GENOMIC DNA]</scope>
    <source>
        <strain evidence="1 2">DSM 109963</strain>
    </source>
</reference>
<dbReference type="EMBL" id="JAAIIJ010000015">
    <property type="protein sequence ID" value="NMN02180.1"/>
    <property type="molecule type" value="Genomic_DNA"/>
</dbReference>
<gene>
    <name evidence="1" type="ORF">G1C94_0802</name>
</gene>
<accession>A0ABX1SWG5</accession>
<comment type="caution">
    <text evidence="1">The sequence shown here is derived from an EMBL/GenBank/DDBJ whole genome shotgun (WGS) entry which is preliminary data.</text>
</comment>
<evidence type="ECO:0000313" key="2">
    <source>
        <dbReference type="Proteomes" id="UP000553756"/>
    </source>
</evidence>